<dbReference type="EMBL" id="RZGR01000025">
    <property type="protein sequence ID" value="RUQ84516.1"/>
    <property type="molecule type" value="Genomic_DNA"/>
</dbReference>
<reference evidence="1 2" key="1">
    <citation type="submission" date="2018-12" db="EMBL/GenBank/DDBJ databases">
        <title>Legionella sp,whole genome shotgun sequence.</title>
        <authorList>
            <person name="Wu H."/>
        </authorList>
    </citation>
    <scope>NUCLEOTIDE SEQUENCE [LARGE SCALE GENOMIC DNA]</scope>
    <source>
        <strain evidence="2">km714</strain>
    </source>
</reference>
<name>A0A3S0V4W5_9GAMM</name>
<keyword evidence="2" id="KW-1185">Reference proteome</keyword>
<comment type="caution">
    <text evidence="1">The sequence shown here is derived from an EMBL/GenBank/DDBJ whole genome shotgun (WGS) entry which is preliminary data.</text>
</comment>
<accession>A0A3S0V4W5</accession>
<dbReference type="AlphaFoldDB" id="A0A3S0V4W5"/>
<sequence>MQSACRFGTLKREHIYRYNYKKNTARFTKNTPIHIALKLAAWIASVAHDGLFAPGFHDEPLKSNRLGQRPIPFKQFST</sequence>
<protein>
    <submittedName>
        <fullName evidence="1">Uncharacterized protein</fullName>
    </submittedName>
</protein>
<evidence type="ECO:0000313" key="2">
    <source>
        <dbReference type="Proteomes" id="UP000288012"/>
    </source>
</evidence>
<gene>
    <name evidence="1" type="ORF">EKM59_08350</name>
</gene>
<dbReference type="Proteomes" id="UP000288012">
    <property type="component" value="Unassembled WGS sequence"/>
</dbReference>
<organism evidence="1 2">
    <name type="scientific">Legionella septentrionalis</name>
    <dbReference type="NCBI Taxonomy" id="2498109"/>
    <lineage>
        <taxon>Bacteria</taxon>
        <taxon>Pseudomonadati</taxon>
        <taxon>Pseudomonadota</taxon>
        <taxon>Gammaproteobacteria</taxon>
        <taxon>Legionellales</taxon>
        <taxon>Legionellaceae</taxon>
        <taxon>Legionella</taxon>
    </lineage>
</organism>
<proteinExistence type="predicted"/>
<evidence type="ECO:0000313" key="1">
    <source>
        <dbReference type="EMBL" id="RUQ84516.1"/>
    </source>
</evidence>